<dbReference type="Pfam" id="PF00912">
    <property type="entry name" value="Transgly"/>
    <property type="match status" value="1"/>
</dbReference>
<evidence type="ECO:0000256" key="1">
    <source>
        <dbReference type="ARBA" id="ARBA00022645"/>
    </source>
</evidence>
<dbReference type="Pfam" id="PF00905">
    <property type="entry name" value="Transpeptidase"/>
    <property type="match status" value="1"/>
</dbReference>
<evidence type="ECO:0000256" key="7">
    <source>
        <dbReference type="ARBA" id="ARBA00034000"/>
    </source>
</evidence>
<dbReference type="PANTHER" id="PTHR32282:SF29">
    <property type="entry name" value="PENICILLIN-BINDING PROTEIN 1A"/>
    <property type="match status" value="1"/>
</dbReference>
<evidence type="ECO:0000313" key="13">
    <source>
        <dbReference type="EMBL" id="GAA0477661.1"/>
    </source>
</evidence>
<dbReference type="NCBIfam" id="TIGR02074">
    <property type="entry name" value="PBP_1a_fam"/>
    <property type="match status" value="1"/>
</dbReference>
<dbReference type="InterPro" id="IPR012338">
    <property type="entry name" value="Beta-lactam/transpept-like"/>
</dbReference>
<keyword evidence="6" id="KW-0511">Multifunctional enzyme</keyword>
<dbReference type="Gene3D" id="3.40.710.10">
    <property type="entry name" value="DD-peptidase/beta-lactamase superfamily"/>
    <property type="match status" value="1"/>
</dbReference>
<evidence type="ECO:0000256" key="4">
    <source>
        <dbReference type="ARBA" id="ARBA00022679"/>
    </source>
</evidence>
<evidence type="ECO:0000256" key="9">
    <source>
        <dbReference type="SAM" id="MobiDB-lite"/>
    </source>
</evidence>
<evidence type="ECO:0000259" key="12">
    <source>
        <dbReference type="Pfam" id="PF00912"/>
    </source>
</evidence>
<name>A0ABN1AIU9_9LACT</name>
<dbReference type="RefSeq" id="WP_346023990.1">
    <property type="nucleotide sequence ID" value="NZ_BAAADA010000042.1"/>
</dbReference>
<keyword evidence="5" id="KW-0378">Hydrolase</keyword>
<dbReference type="InterPro" id="IPR050396">
    <property type="entry name" value="Glycosyltr_51/Transpeptidase"/>
</dbReference>
<gene>
    <name evidence="13" type="ORF">GCM10008936_04880</name>
</gene>
<keyword evidence="1" id="KW-0121">Carboxypeptidase</keyword>
<feature type="region of interest" description="Disordered" evidence="9">
    <location>
        <begin position="774"/>
        <end position="858"/>
    </location>
</feature>
<feature type="compositionally biased region" description="Acidic residues" evidence="9">
    <location>
        <begin position="792"/>
        <end position="858"/>
    </location>
</feature>
<dbReference type="InterPro" id="IPR001264">
    <property type="entry name" value="Glyco_trans_51"/>
</dbReference>
<evidence type="ECO:0000256" key="2">
    <source>
        <dbReference type="ARBA" id="ARBA00022670"/>
    </source>
</evidence>
<sequence>MSQNDQVTRKNYKKNKKNSNQPKKKGGAGKWIKRAFLTLFALMMLAVVAGGSLFIYYAASAPEMTKDDLLGSFSSELVDMNGEVFYTLGAESRNFANPDEFPEVMINAITAIEDQRFFSHRGVDPIGIARAATGFVTNRGQISGGGSTITQQLVKLSVFSTAREDQTLRRKAQEAWLAVQLERQLSKEQIMSLYLNKIHMGGNVYGVATAAEEYFGKHVSELEIHEAALFAGMAQAPNRFNPYVNPDLAERRRNVVISVMRSEGMITEEEATAAMDTPIDEGLIERSQDERNNLVFDSYITAVLAEVEEKTQLNPHTAGLTIKTNIDVDAQQKVFDVLNTDEYVDFVNEQLHSAISLVDVETGKVRALGGGRSQGGEREANRALQVKQVASTIKPLTTYGPAIEHLQYSTYHQIVDEEYTVPGTNWTPRNHDRQFRGQISLRDALVDSRNIPAAKIMNEDLEMNQVEEFVTNLGIDIENFSDEGSIVPSNAINAEMTPLQLAGSYAAFANGGYYTEPYTVSKVITQDGQEIDLTPETNQAMSDYTAYMITDVLKGVVSANYNTVGISNLPQAGKTGTTNFTQDQLDQYNYPSGAVPDSWYVGYTTNYSLSVWAGYDSFGDGYLSLNDGTRQLPRQIYRIIMEYVSEGMDNSDWSRPSSVSVVDVEDGSNPAKLPGPNTPSDSIVTELFVAGTEPSDISTSYGEELSAPTGLSADFDEESDELTITWDEYTLDNEDESVTYNLSVDGQSTTLSDTEAVITEPPSGSLTITLSVSAYGNTGPESSVSITIPERIDEEEEEEEPEEEPEEDIEEEPEEPQEEEETEEEPPGTEPEPEEEEPEEEEPEEEPEEDETEEDSEE</sequence>
<proteinExistence type="predicted"/>
<comment type="catalytic activity">
    <reaction evidence="8">
        <text>[GlcNAc-(1-&gt;4)-Mur2Ac(oyl-L-Ala-gamma-D-Glu-L-Lys-D-Ala-D-Ala)](n)-di-trans,octa-cis-undecaprenyl diphosphate + beta-D-GlcNAc-(1-&gt;4)-Mur2Ac(oyl-L-Ala-gamma-D-Glu-L-Lys-D-Ala-D-Ala)-di-trans,octa-cis-undecaprenyl diphosphate = [GlcNAc-(1-&gt;4)-Mur2Ac(oyl-L-Ala-gamma-D-Glu-L-Lys-D-Ala-D-Ala)](n+1)-di-trans,octa-cis-undecaprenyl diphosphate + di-trans,octa-cis-undecaprenyl diphosphate + H(+)</text>
        <dbReference type="Rhea" id="RHEA:23708"/>
        <dbReference type="Rhea" id="RHEA-COMP:9602"/>
        <dbReference type="Rhea" id="RHEA-COMP:9603"/>
        <dbReference type="ChEBI" id="CHEBI:15378"/>
        <dbReference type="ChEBI" id="CHEBI:58405"/>
        <dbReference type="ChEBI" id="CHEBI:60033"/>
        <dbReference type="ChEBI" id="CHEBI:78435"/>
        <dbReference type="EC" id="2.4.99.28"/>
    </reaction>
</comment>
<feature type="domain" description="Penicillin-binding protein transpeptidase" evidence="11">
    <location>
        <begin position="355"/>
        <end position="615"/>
    </location>
</feature>
<evidence type="ECO:0000256" key="6">
    <source>
        <dbReference type="ARBA" id="ARBA00023268"/>
    </source>
</evidence>
<evidence type="ECO:0000256" key="5">
    <source>
        <dbReference type="ARBA" id="ARBA00022801"/>
    </source>
</evidence>
<keyword evidence="10" id="KW-1133">Transmembrane helix</keyword>
<evidence type="ECO:0000256" key="10">
    <source>
        <dbReference type="SAM" id="Phobius"/>
    </source>
</evidence>
<evidence type="ECO:0000259" key="11">
    <source>
        <dbReference type="Pfam" id="PF00905"/>
    </source>
</evidence>
<evidence type="ECO:0000313" key="14">
    <source>
        <dbReference type="Proteomes" id="UP001410648"/>
    </source>
</evidence>
<keyword evidence="4" id="KW-0808">Transferase</keyword>
<dbReference type="SUPFAM" id="SSF53955">
    <property type="entry name" value="Lysozyme-like"/>
    <property type="match status" value="1"/>
</dbReference>
<organism evidence="13 14">
    <name type="scientific">Alkalibacterium indicireducens</name>
    <dbReference type="NCBI Taxonomy" id="398758"/>
    <lineage>
        <taxon>Bacteria</taxon>
        <taxon>Bacillati</taxon>
        <taxon>Bacillota</taxon>
        <taxon>Bacilli</taxon>
        <taxon>Lactobacillales</taxon>
        <taxon>Carnobacteriaceae</taxon>
        <taxon>Alkalibacterium</taxon>
    </lineage>
</organism>
<dbReference type="PANTHER" id="PTHR32282">
    <property type="entry name" value="BINDING PROTEIN TRANSPEPTIDASE, PUTATIVE-RELATED"/>
    <property type="match status" value="1"/>
</dbReference>
<protein>
    <submittedName>
        <fullName evidence="13">PBP1A family penicillin-binding protein</fullName>
    </submittedName>
</protein>
<feature type="domain" description="Glycosyl transferase family 51" evidence="12">
    <location>
        <begin position="82"/>
        <end position="260"/>
    </location>
</feature>
<feature type="region of interest" description="Disordered" evidence="9">
    <location>
        <begin position="1"/>
        <end position="27"/>
    </location>
</feature>
<dbReference type="InterPro" id="IPR036950">
    <property type="entry name" value="PBP_transglycosylase"/>
</dbReference>
<dbReference type="InterPro" id="IPR001460">
    <property type="entry name" value="PCN-bd_Tpept"/>
</dbReference>
<feature type="compositionally biased region" description="Polar residues" evidence="9">
    <location>
        <begin position="774"/>
        <end position="785"/>
    </location>
</feature>
<keyword evidence="10" id="KW-0812">Transmembrane</keyword>
<dbReference type="InterPro" id="IPR023346">
    <property type="entry name" value="Lysozyme-like_dom_sf"/>
</dbReference>
<dbReference type="Proteomes" id="UP001410648">
    <property type="component" value="Unassembled WGS sequence"/>
</dbReference>
<keyword evidence="3" id="KW-0328">Glycosyltransferase</keyword>
<reference evidence="13 14" key="1">
    <citation type="journal article" date="2019" name="Int. J. Syst. Evol. Microbiol.">
        <title>The Global Catalogue of Microorganisms (GCM) 10K type strain sequencing project: providing services to taxonomists for standard genome sequencing and annotation.</title>
        <authorList>
            <consortium name="The Broad Institute Genomics Platform"/>
            <consortium name="The Broad Institute Genome Sequencing Center for Infectious Disease"/>
            <person name="Wu L."/>
            <person name="Ma J."/>
        </authorList>
    </citation>
    <scope>NUCLEOTIDE SEQUENCE [LARGE SCALE GENOMIC DNA]</scope>
    <source>
        <strain evidence="13 14">JCM 14232</strain>
    </source>
</reference>
<dbReference type="SUPFAM" id="SSF56601">
    <property type="entry name" value="beta-lactamase/transpeptidase-like"/>
    <property type="match status" value="1"/>
</dbReference>
<evidence type="ECO:0000256" key="3">
    <source>
        <dbReference type="ARBA" id="ARBA00022676"/>
    </source>
</evidence>
<feature type="compositionally biased region" description="Basic residues" evidence="9">
    <location>
        <begin position="10"/>
        <end position="27"/>
    </location>
</feature>
<evidence type="ECO:0000256" key="8">
    <source>
        <dbReference type="ARBA" id="ARBA00049902"/>
    </source>
</evidence>
<dbReference type="Gene3D" id="1.10.3810.10">
    <property type="entry name" value="Biosynthetic peptidoglycan transglycosylase-like"/>
    <property type="match status" value="1"/>
</dbReference>
<comment type="caution">
    <text evidence="13">The sequence shown here is derived from an EMBL/GenBank/DDBJ whole genome shotgun (WGS) entry which is preliminary data.</text>
</comment>
<feature type="transmembrane region" description="Helical" evidence="10">
    <location>
        <begin position="35"/>
        <end position="59"/>
    </location>
</feature>
<accession>A0ABN1AIU9</accession>
<dbReference type="EMBL" id="BAAADA010000042">
    <property type="protein sequence ID" value="GAA0477661.1"/>
    <property type="molecule type" value="Genomic_DNA"/>
</dbReference>
<keyword evidence="14" id="KW-1185">Reference proteome</keyword>
<comment type="catalytic activity">
    <reaction evidence="7">
        <text>Preferential cleavage: (Ac)2-L-Lys-D-Ala-|-D-Ala. Also transpeptidation of peptidyl-alanyl moieties that are N-acyl substituents of D-alanine.</text>
        <dbReference type="EC" id="3.4.16.4"/>
    </reaction>
</comment>
<keyword evidence="2" id="KW-0645">Protease</keyword>
<keyword evidence="10" id="KW-0472">Membrane</keyword>